<keyword evidence="2" id="KW-0472">Membrane</keyword>
<organism evidence="3 4">
    <name type="scientific">Actinomyces bowdenii</name>
    <dbReference type="NCBI Taxonomy" id="131109"/>
    <lineage>
        <taxon>Bacteria</taxon>
        <taxon>Bacillati</taxon>
        <taxon>Actinomycetota</taxon>
        <taxon>Actinomycetes</taxon>
        <taxon>Actinomycetales</taxon>
        <taxon>Actinomycetaceae</taxon>
        <taxon>Actinomyces</taxon>
    </lineage>
</organism>
<keyword evidence="4" id="KW-1185">Reference proteome</keyword>
<evidence type="ECO:0000256" key="2">
    <source>
        <dbReference type="SAM" id="Phobius"/>
    </source>
</evidence>
<keyword evidence="2" id="KW-1133">Transmembrane helix</keyword>
<accession>A0A3P1UT50</accession>
<proteinExistence type="predicted"/>
<sequence>MSKTEVVVMNWVINILAGIGAVSLLLVAAVVLAACHRPDPPPSTRASRQCRPSASVARRPRPTDPGSAAGPGLLDARRAWQQAVASKQAQDLAAFQAAVAMATAAQAQRAQQDLDVPPRSDPH</sequence>
<dbReference type="Proteomes" id="UP000271272">
    <property type="component" value="Unassembled WGS sequence"/>
</dbReference>
<gene>
    <name evidence="3" type="ORF">EII10_11040</name>
</gene>
<dbReference type="EMBL" id="RQZC01000026">
    <property type="protein sequence ID" value="RRD24778.1"/>
    <property type="molecule type" value="Genomic_DNA"/>
</dbReference>
<reference evidence="3 4" key="1">
    <citation type="submission" date="2018-11" db="EMBL/GenBank/DDBJ databases">
        <title>Genomes From Bacteria Associated with the Canine Oral Cavity: a Test Case for Automated Genome-Based Taxonomic Assignment.</title>
        <authorList>
            <person name="Coil D.A."/>
            <person name="Jospin G."/>
            <person name="Darling A.E."/>
            <person name="Wallis C."/>
            <person name="Davis I.J."/>
            <person name="Harris S."/>
            <person name="Eisen J.A."/>
            <person name="Holcombe L.J."/>
            <person name="O'Flynn C."/>
        </authorList>
    </citation>
    <scope>NUCLEOTIDE SEQUENCE [LARGE SCALE GENOMIC DNA]</scope>
    <source>
        <strain evidence="3 4">OH5050</strain>
    </source>
</reference>
<name>A0A3P1UT50_9ACTO</name>
<comment type="caution">
    <text evidence="3">The sequence shown here is derived from an EMBL/GenBank/DDBJ whole genome shotgun (WGS) entry which is preliminary data.</text>
</comment>
<evidence type="ECO:0000256" key="1">
    <source>
        <dbReference type="SAM" id="MobiDB-lite"/>
    </source>
</evidence>
<evidence type="ECO:0000313" key="4">
    <source>
        <dbReference type="Proteomes" id="UP000271272"/>
    </source>
</evidence>
<feature type="transmembrane region" description="Helical" evidence="2">
    <location>
        <begin position="12"/>
        <end position="35"/>
    </location>
</feature>
<feature type="region of interest" description="Disordered" evidence="1">
    <location>
        <begin position="37"/>
        <end position="74"/>
    </location>
</feature>
<dbReference type="RefSeq" id="WP_124934550.1">
    <property type="nucleotide sequence ID" value="NZ_RQZC01000026.1"/>
</dbReference>
<keyword evidence="2" id="KW-0812">Transmembrane</keyword>
<protein>
    <submittedName>
        <fullName evidence="3">Uncharacterized protein</fullName>
    </submittedName>
</protein>
<evidence type="ECO:0000313" key="3">
    <source>
        <dbReference type="EMBL" id="RRD24778.1"/>
    </source>
</evidence>
<dbReference type="AlphaFoldDB" id="A0A3P1UT50"/>
<dbReference type="PROSITE" id="PS51257">
    <property type="entry name" value="PROKAR_LIPOPROTEIN"/>
    <property type="match status" value="1"/>
</dbReference>